<evidence type="ECO:0000256" key="3">
    <source>
        <dbReference type="ARBA" id="ARBA00012966"/>
    </source>
</evidence>
<evidence type="ECO:0000256" key="2">
    <source>
        <dbReference type="ARBA" id="ARBA00008142"/>
    </source>
</evidence>
<dbReference type="PROSITE" id="PS51374">
    <property type="entry name" value="NDPK_LIKE"/>
    <property type="match status" value="1"/>
</dbReference>
<dbReference type="EMBL" id="LCCU01000017">
    <property type="protein sequence ID" value="KKS37134.1"/>
    <property type="molecule type" value="Genomic_DNA"/>
</dbReference>
<dbReference type="GO" id="GO:0006241">
    <property type="term" value="P:CTP biosynthetic process"/>
    <property type="evidence" value="ECO:0007669"/>
    <property type="project" value="InterPro"/>
</dbReference>
<protein>
    <recommendedName>
        <fullName evidence="3">nucleoside-diphosphate kinase</fullName>
        <ecNumber evidence="3">2.7.4.6</ecNumber>
    </recommendedName>
</protein>
<dbReference type="GO" id="GO:0006183">
    <property type="term" value="P:GTP biosynthetic process"/>
    <property type="evidence" value="ECO:0007669"/>
    <property type="project" value="InterPro"/>
</dbReference>
<comment type="cofactor">
    <cofactor evidence="1">
        <name>Mg(2+)</name>
        <dbReference type="ChEBI" id="CHEBI:18420"/>
    </cofactor>
</comment>
<dbReference type="PANTHER" id="PTHR11349">
    <property type="entry name" value="NUCLEOSIDE DIPHOSPHATE KINASE"/>
    <property type="match status" value="1"/>
</dbReference>
<dbReference type="EC" id="2.7.4.6" evidence="3"/>
<accession>A0A0G0YKL5</accession>
<dbReference type="PATRIC" id="fig|1619138.3.peg.729"/>
<dbReference type="PRINTS" id="PR01243">
    <property type="entry name" value="NUCDPKINASE"/>
</dbReference>
<comment type="caution">
    <text evidence="6">Lacks conserved residue(s) required for the propagation of feature annotation.</text>
</comment>
<dbReference type="Gene3D" id="3.30.70.141">
    <property type="entry name" value="Nucleoside diphosphate kinase-like domain"/>
    <property type="match status" value="1"/>
</dbReference>
<keyword evidence="4" id="KW-0808">Transferase</keyword>
<evidence type="ECO:0000256" key="7">
    <source>
        <dbReference type="RuleBase" id="RU004011"/>
    </source>
</evidence>
<name>A0A0G0YKL5_UNCKA</name>
<dbReference type="InterPro" id="IPR036850">
    <property type="entry name" value="NDK-like_dom_sf"/>
</dbReference>
<evidence type="ECO:0000259" key="8">
    <source>
        <dbReference type="SMART" id="SM00562"/>
    </source>
</evidence>
<dbReference type="AlphaFoldDB" id="A0A0G0YKL5"/>
<feature type="domain" description="Nucleoside diphosphate kinase-like" evidence="8">
    <location>
        <begin position="1"/>
        <end position="161"/>
    </location>
</feature>
<evidence type="ECO:0000256" key="5">
    <source>
        <dbReference type="ARBA" id="ARBA00022777"/>
    </source>
</evidence>
<proteinExistence type="inferred from homology"/>
<comment type="caution">
    <text evidence="9">The sequence shown here is derived from an EMBL/GenBank/DDBJ whole genome shotgun (WGS) entry which is preliminary data.</text>
</comment>
<keyword evidence="5 9" id="KW-0418">Kinase</keyword>
<evidence type="ECO:0000256" key="6">
    <source>
        <dbReference type="PROSITE-ProRule" id="PRU00706"/>
    </source>
</evidence>
<evidence type="ECO:0000313" key="10">
    <source>
        <dbReference type="Proteomes" id="UP000033847"/>
    </source>
</evidence>
<dbReference type="SMART" id="SM00562">
    <property type="entry name" value="NDK"/>
    <property type="match status" value="1"/>
</dbReference>
<dbReference type="Pfam" id="PF00334">
    <property type="entry name" value="NDK"/>
    <property type="match status" value="1"/>
</dbReference>
<comment type="similarity">
    <text evidence="2 6 7">Belongs to the NDK family.</text>
</comment>
<reference evidence="9 10" key="1">
    <citation type="journal article" date="2015" name="Nature">
        <title>rRNA introns, odd ribosomes, and small enigmatic genomes across a large radiation of phyla.</title>
        <authorList>
            <person name="Brown C.T."/>
            <person name="Hug L.A."/>
            <person name="Thomas B.C."/>
            <person name="Sharon I."/>
            <person name="Castelle C.J."/>
            <person name="Singh A."/>
            <person name="Wilkins M.J."/>
            <person name="Williams K.H."/>
            <person name="Banfield J.F."/>
        </authorList>
    </citation>
    <scope>NUCLEOTIDE SEQUENCE [LARGE SCALE GENOMIC DNA]</scope>
</reference>
<gene>
    <name evidence="9" type="ORF">UV00_C0017G0027</name>
</gene>
<organism evidence="9 10">
    <name type="scientific">candidate division WWE3 bacterium GW2011_GWF1_42_14</name>
    <dbReference type="NCBI Taxonomy" id="1619138"/>
    <lineage>
        <taxon>Bacteria</taxon>
        <taxon>Katanobacteria</taxon>
    </lineage>
</organism>
<evidence type="ECO:0000256" key="4">
    <source>
        <dbReference type="ARBA" id="ARBA00022679"/>
    </source>
</evidence>
<dbReference type="InterPro" id="IPR001564">
    <property type="entry name" value="Nucleoside_diP_kinase"/>
</dbReference>
<evidence type="ECO:0000256" key="1">
    <source>
        <dbReference type="ARBA" id="ARBA00001946"/>
    </source>
</evidence>
<evidence type="ECO:0000313" key="9">
    <source>
        <dbReference type="EMBL" id="KKS37134.1"/>
    </source>
</evidence>
<dbReference type="InterPro" id="IPR034907">
    <property type="entry name" value="NDK-like_dom"/>
</dbReference>
<dbReference type="GO" id="GO:0006228">
    <property type="term" value="P:UTP biosynthetic process"/>
    <property type="evidence" value="ECO:0007669"/>
    <property type="project" value="InterPro"/>
</dbReference>
<dbReference type="Proteomes" id="UP000033847">
    <property type="component" value="Unassembled WGS sequence"/>
</dbReference>
<dbReference type="GO" id="GO:0004550">
    <property type="term" value="F:nucleoside diphosphate kinase activity"/>
    <property type="evidence" value="ECO:0007669"/>
    <property type="project" value="UniProtKB-EC"/>
</dbReference>
<dbReference type="SUPFAM" id="SSF54919">
    <property type="entry name" value="Nucleoside diphosphate kinase, NDK"/>
    <property type="match status" value="1"/>
</dbReference>
<sequence length="172" mass="19355">MQYRLEQTGLKIVGAKLLRVDKLFGSKHYNHNDEWKEMVGKRNVADCEKFGLDAKDVFGTEDVKRIGEMVDERNADFLASGPVFAIVFEGPNAVAKVRNMVGSTFPDTAPPGTIRGDYGLDSAFSGMIRKRTTYNVIHASGSVDEAVQEIGLWFKPEELIDYKRVHEDLYSY</sequence>